<protein>
    <submittedName>
        <fullName evidence="1">Uncharacterized protein</fullName>
    </submittedName>
</protein>
<accession>A0A8D8YPV1</accession>
<evidence type="ECO:0000313" key="1">
    <source>
        <dbReference type="EMBL" id="CAG6732805.1"/>
    </source>
</evidence>
<dbReference type="EMBL" id="HBUF01387977">
    <property type="protein sequence ID" value="CAG6732805.1"/>
    <property type="molecule type" value="Transcribed_RNA"/>
</dbReference>
<proteinExistence type="predicted"/>
<organism evidence="1">
    <name type="scientific">Cacopsylla melanoneura</name>
    <dbReference type="NCBI Taxonomy" id="428564"/>
    <lineage>
        <taxon>Eukaryota</taxon>
        <taxon>Metazoa</taxon>
        <taxon>Ecdysozoa</taxon>
        <taxon>Arthropoda</taxon>
        <taxon>Hexapoda</taxon>
        <taxon>Insecta</taxon>
        <taxon>Pterygota</taxon>
        <taxon>Neoptera</taxon>
        <taxon>Paraneoptera</taxon>
        <taxon>Hemiptera</taxon>
        <taxon>Sternorrhyncha</taxon>
        <taxon>Psylloidea</taxon>
        <taxon>Psyllidae</taxon>
        <taxon>Psyllinae</taxon>
        <taxon>Cacopsylla</taxon>
    </lineage>
</organism>
<dbReference type="EMBL" id="HBUF01387978">
    <property type="protein sequence ID" value="CAG6732806.1"/>
    <property type="molecule type" value="Transcribed_RNA"/>
</dbReference>
<dbReference type="AlphaFoldDB" id="A0A8D8YPV1"/>
<sequence length="103" mass="11597">MMQVSEAQKPLTTELKSHLAEKAEIIKDLFKAEEDVNREINDNSEQTYSKEIEELMSAQALTPADKEKLLNEVQVIENICNKTGMKIEVLQQAEGSSSPDTCR</sequence>
<reference evidence="1" key="1">
    <citation type="submission" date="2021-05" db="EMBL/GenBank/DDBJ databases">
        <authorList>
            <person name="Alioto T."/>
            <person name="Alioto T."/>
            <person name="Gomez Garrido J."/>
        </authorList>
    </citation>
    <scope>NUCLEOTIDE SEQUENCE</scope>
</reference>
<name>A0A8D8YPV1_9HEMI</name>